<keyword evidence="3" id="KW-1185">Reference proteome</keyword>
<dbReference type="Proteomes" id="UP000316855">
    <property type="component" value="Chromosome"/>
</dbReference>
<feature type="transmembrane region" description="Helical" evidence="1">
    <location>
        <begin position="12"/>
        <end position="38"/>
    </location>
</feature>
<dbReference type="EMBL" id="CP036343">
    <property type="protein sequence ID" value="QDT90131.1"/>
    <property type="molecule type" value="Genomic_DNA"/>
</dbReference>
<keyword evidence="1" id="KW-0472">Membrane</keyword>
<keyword evidence="1" id="KW-1133">Transmembrane helix</keyword>
<sequence>MSEQTDKFEKQLKVAGVLFMALAGFSVMMLLLLPLHYIMLQSVMETFEQIDFPKHQNRPDPRQMFQNMQPTIYLMYGLLGLFCLLFGGMSFLTGINLYRKTQRSICIIGSAAVCIWFPIGTVLGVWTLMILFDKQAQPLFEASNQLRDADFLS</sequence>
<name>A0A517VAU7_9PLAN</name>
<reference evidence="2 3" key="1">
    <citation type="submission" date="2019-02" db="EMBL/GenBank/DDBJ databases">
        <title>Deep-cultivation of Planctomycetes and their phenomic and genomic characterization uncovers novel biology.</title>
        <authorList>
            <person name="Wiegand S."/>
            <person name="Jogler M."/>
            <person name="Boedeker C."/>
            <person name="Pinto D."/>
            <person name="Vollmers J."/>
            <person name="Rivas-Marin E."/>
            <person name="Kohn T."/>
            <person name="Peeters S.H."/>
            <person name="Heuer A."/>
            <person name="Rast P."/>
            <person name="Oberbeckmann S."/>
            <person name="Bunk B."/>
            <person name="Jeske O."/>
            <person name="Meyerdierks A."/>
            <person name="Storesund J.E."/>
            <person name="Kallscheuer N."/>
            <person name="Luecker S."/>
            <person name="Lage O.M."/>
            <person name="Pohl T."/>
            <person name="Merkel B.J."/>
            <person name="Hornburger P."/>
            <person name="Mueller R.-W."/>
            <person name="Bruemmer F."/>
            <person name="Labrenz M."/>
            <person name="Spormann A.M."/>
            <person name="Op den Camp H."/>
            <person name="Overmann J."/>
            <person name="Amann R."/>
            <person name="Jetten M.S.M."/>
            <person name="Mascher T."/>
            <person name="Medema M.H."/>
            <person name="Devos D.P."/>
            <person name="Kaster A.-K."/>
            <person name="Ovreas L."/>
            <person name="Rohde M."/>
            <person name="Galperin M.Y."/>
            <person name="Jogler C."/>
        </authorList>
    </citation>
    <scope>NUCLEOTIDE SEQUENCE [LARGE SCALE GENOMIC DNA]</scope>
    <source>
        <strain evidence="2 3">Pan161</strain>
    </source>
</reference>
<evidence type="ECO:0000256" key="1">
    <source>
        <dbReference type="SAM" id="Phobius"/>
    </source>
</evidence>
<feature type="transmembrane region" description="Helical" evidence="1">
    <location>
        <begin position="73"/>
        <end position="98"/>
    </location>
</feature>
<evidence type="ECO:0000313" key="3">
    <source>
        <dbReference type="Proteomes" id="UP000316855"/>
    </source>
</evidence>
<protein>
    <recommendedName>
        <fullName evidence="4">DUF4064 domain-containing protein</fullName>
    </recommendedName>
</protein>
<organism evidence="2 3">
    <name type="scientific">Gimesia algae</name>
    <dbReference type="NCBI Taxonomy" id="2527971"/>
    <lineage>
        <taxon>Bacteria</taxon>
        <taxon>Pseudomonadati</taxon>
        <taxon>Planctomycetota</taxon>
        <taxon>Planctomycetia</taxon>
        <taxon>Planctomycetales</taxon>
        <taxon>Planctomycetaceae</taxon>
        <taxon>Gimesia</taxon>
    </lineage>
</organism>
<dbReference type="AlphaFoldDB" id="A0A517VAU7"/>
<evidence type="ECO:0000313" key="2">
    <source>
        <dbReference type="EMBL" id="QDT90131.1"/>
    </source>
</evidence>
<evidence type="ECO:0008006" key="4">
    <source>
        <dbReference type="Google" id="ProtNLM"/>
    </source>
</evidence>
<dbReference type="RefSeq" id="WP_145225866.1">
    <property type="nucleotide sequence ID" value="NZ_CP036343.1"/>
</dbReference>
<proteinExistence type="predicted"/>
<gene>
    <name evidence="2" type="ORF">Pan161_17800</name>
</gene>
<keyword evidence="1" id="KW-0812">Transmembrane</keyword>
<dbReference type="OrthoDB" id="290083at2"/>
<dbReference type="KEGG" id="gax:Pan161_17800"/>
<accession>A0A517VAU7</accession>
<feature type="transmembrane region" description="Helical" evidence="1">
    <location>
        <begin position="105"/>
        <end position="132"/>
    </location>
</feature>